<organism evidence="10 11">
    <name type="scientific">Scyliorhinus torazame</name>
    <name type="common">Cloudy catshark</name>
    <name type="synonym">Catulus torazame</name>
    <dbReference type="NCBI Taxonomy" id="75743"/>
    <lineage>
        <taxon>Eukaryota</taxon>
        <taxon>Metazoa</taxon>
        <taxon>Chordata</taxon>
        <taxon>Craniata</taxon>
        <taxon>Vertebrata</taxon>
        <taxon>Chondrichthyes</taxon>
        <taxon>Elasmobranchii</taxon>
        <taxon>Galeomorphii</taxon>
        <taxon>Galeoidea</taxon>
        <taxon>Carcharhiniformes</taxon>
        <taxon>Scyliorhinidae</taxon>
        <taxon>Scyliorhinus</taxon>
    </lineage>
</organism>
<keyword evidence="1 8" id="KW-0646">Protease inhibitor</keyword>
<dbReference type="InterPro" id="IPR036880">
    <property type="entry name" value="Kunitz_BPTI_sf"/>
</dbReference>
<feature type="signal peptide" evidence="8">
    <location>
        <begin position="1"/>
        <end position="25"/>
    </location>
</feature>
<evidence type="ECO:0000256" key="6">
    <source>
        <dbReference type="ARBA" id="ARBA00023157"/>
    </source>
</evidence>
<dbReference type="Pfam" id="PF00014">
    <property type="entry name" value="Kunitz_BPTI"/>
    <property type="match status" value="3"/>
</dbReference>
<dbReference type="PANTHER" id="PTHR10083:SF374">
    <property type="entry name" value="BPTI_KUNITZ INHIBITOR DOMAIN-CONTAINING PROTEIN"/>
    <property type="match status" value="1"/>
</dbReference>
<dbReference type="AlphaFoldDB" id="A0A401NRX5"/>
<dbReference type="PANTHER" id="PTHR10083">
    <property type="entry name" value="KUNITZ-TYPE PROTEASE INHIBITOR-RELATED"/>
    <property type="match status" value="1"/>
</dbReference>
<name>A0A401NRX5_SCYTO</name>
<sequence>MFFTLLKVTVLLLIVDCKTTPKASAKTDQQLPDLPYGHEICTLKADGGRCKAFNQRYFYNLFTRKCEEFIYGGCGGNENNFETKKQCLAKCKVKDRRSPCRMNADGGPCRGLFTRYFYNKLTKQCEEFIYGGCLGNLNNFRTEKDCRNVCHKTKLLRSEHPTFCKAIADRGDCTESITKYFYNNSIDNCETFIYSGCGGNMNKFNTKQLCRRTCRRGARRQ</sequence>
<dbReference type="PRINTS" id="PR00759">
    <property type="entry name" value="BASICPTASE"/>
</dbReference>
<dbReference type="EMBL" id="BFAA01002682">
    <property type="protein sequence ID" value="GCB63616.1"/>
    <property type="molecule type" value="Genomic_DNA"/>
</dbReference>
<comment type="caution">
    <text evidence="10">The sequence shown here is derived from an EMBL/GenBank/DDBJ whole genome shotgun (WGS) entry which is preliminary data.</text>
</comment>
<dbReference type="InterPro" id="IPR008296">
    <property type="entry name" value="TFPI-like"/>
</dbReference>
<feature type="domain" description="BPTI/Kunitz inhibitor" evidence="9">
    <location>
        <begin position="164"/>
        <end position="214"/>
    </location>
</feature>
<dbReference type="Gene3D" id="4.10.410.10">
    <property type="entry name" value="Pancreatic trypsin inhibitor Kunitz domain"/>
    <property type="match status" value="3"/>
</dbReference>
<dbReference type="Proteomes" id="UP000288216">
    <property type="component" value="Unassembled WGS sequence"/>
</dbReference>
<evidence type="ECO:0000259" key="9">
    <source>
        <dbReference type="PROSITE" id="PS50279"/>
    </source>
</evidence>
<dbReference type="GO" id="GO:0005615">
    <property type="term" value="C:extracellular space"/>
    <property type="evidence" value="ECO:0007669"/>
    <property type="project" value="TreeGrafter"/>
</dbReference>
<keyword evidence="4 8" id="KW-0722">Serine protease inhibitor</keyword>
<dbReference type="SUPFAM" id="SSF57362">
    <property type="entry name" value="BPTI-like"/>
    <property type="match status" value="3"/>
</dbReference>
<keyword evidence="2 8" id="KW-0356">Hemostasis</keyword>
<keyword evidence="3" id="KW-0677">Repeat</keyword>
<feature type="domain" description="BPTI/Kunitz inhibitor" evidence="9">
    <location>
        <begin position="41"/>
        <end position="91"/>
    </location>
</feature>
<feature type="domain" description="BPTI/Kunitz inhibitor" evidence="9">
    <location>
        <begin position="100"/>
        <end position="150"/>
    </location>
</feature>
<evidence type="ECO:0000313" key="11">
    <source>
        <dbReference type="Proteomes" id="UP000288216"/>
    </source>
</evidence>
<evidence type="ECO:0000256" key="4">
    <source>
        <dbReference type="ARBA" id="ARBA00022900"/>
    </source>
</evidence>
<keyword evidence="8" id="KW-0732">Signal</keyword>
<proteinExistence type="predicted"/>
<keyword evidence="7" id="KW-0325">Glycoprotein</keyword>
<protein>
    <recommendedName>
        <fullName evidence="8">Tissue factor pathway inhibitor</fullName>
    </recommendedName>
</protein>
<dbReference type="OrthoDB" id="5950222at2759"/>
<dbReference type="SMART" id="SM00131">
    <property type="entry name" value="KU"/>
    <property type="match status" value="3"/>
</dbReference>
<dbReference type="PROSITE" id="PS00280">
    <property type="entry name" value="BPTI_KUNITZ_1"/>
    <property type="match status" value="3"/>
</dbReference>
<dbReference type="GO" id="GO:0004867">
    <property type="term" value="F:serine-type endopeptidase inhibitor activity"/>
    <property type="evidence" value="ECO:0007669"/>
    <property type="project" value="UniProtKB-UniRule"/>
</dbReference>
<evidence type="ECO:0000256" key="8">
    <source>
        <dbReference type="PIRNR" id="PIRNR001620"/>
    </source>
</evidence>
<comment type="subcellular location">
    <subcellularLocation>
        <location evidence="8">Secreted</location>
    </subcellularLocation>
</comment>
<reference evidence="10 11" key="1">
    <citation type="journal article" date="2018" name="Nat. Ecol. Evol.">
        <title>Shark genomes provide insights into elasmobranch evolution and the origin of vertebrates.</title>
        <authorList>
            <person name="Hara Y"/>
            <person name="Yamaguchi K"/>
            <person name="Onimaru K"/>
            <person name="Kadota M"/>
            <person name="Koyanagi M"/>
            <person name="Keeley SD"/>
            <person name="Tatsumi K"/>
            <person name="Tanaka K"/>
            <person name="Motone F"/>
            <person name="Kageyama Y"/>
            <person name="Nozu R"/>
            <person name="Adachi N"/>
            <person name="Nishimura O"/>
            <person name="Nakagawa R"/>
            <person name="Tanegashima C"/>
            <person name="Kiyatake I"/>
            <person name="Matsumoto R"/>
            <person name="Murakumo K"/>
            <person name="Nishida K"/>
            <person name="Terakita A"/>
            <person name="Kuratani S"/>
            <person name="Sato K"/>
            <person name="Hyodo S Kuraku.S."/>
        </authorList>
    </citation>
    <scope>NUCLEOTIDE SEQUENCE [LARGE SCALE GENOMIC DNA]</scope>
</reference>
<dbReference type="InterPro" id="IPR020901">
    <property type="entry name" value="Prtase_inh_Kunz-CS"/>
</dbReference>
<dbReference type="PIRSF" id="PIRSF001620">
    <property type="entry name" value="TFPI"/>
    <property type="match status" value="1"/>
</dbReference>
<dbReference type="FunFam" id="4.10.410.10:FF:000004">
    <property type="entry name" value="Tissue factor pathway inhibitor"/>
    <property type="match status" value="2"/>
</dbReference>
<dbReference type="InterPro" id="IPR050098">
    <property type="entry name" value="TFPI/VKTCI-like"/>
</dbReference>
<keyword evidence="11" id="KW-1185">Reference proteome</keyword>
<evidence type="ECO:0000256" key="3">
    <source>
        <dbReference type="ARBA" id="ARBA00022737"/>
    </source>
</evidence>
<dbReference type="GO" id="GO:0007596">
    <property type="term" value="P:blood coagulation"/>
    <property type="evidence" value="ECO:0007669"/>
    <property type="project" value="UniProtKB-UniRule"/>
</dbReference>
<evidence type="ECO:0000256" key="1">
    <source>
        <dbReference type="ARBA" id="ARBA00022690"/>
    </source>
</evidence>
<dbReference type="STRING" id="75743.A0A401NRX5"/>
<dbReference type="OMA" id="WWILCAV"/>
<keyword evidence="5 8" id="KW-0094">Blood coagulation</keyword>
<evidence type="ECO:0000256" key="5">
    <source>
        <dbReference type="ARBA" id="ARBA00023084"/>
    </source>
</evidence>
<feature type="chain" id="PRO_5018825288" description="Tissue factor pathway inhibitor" evidence="8">
    <location>
        <begin position="26"/>
        <end position="221"/>
    </location>
</feature>
<evidence type="ECO:0000256" key="7">
    <source>
        <dbReference type="ARBA" id="ARBA00023180"/>
    </source>
</evidence>
<evidence type="ECO:0000313" key="10">
    <source>
        <dbReference type="EMBL" id="GCB63616.1"/>
    </source>
</evidence>
<accession>A0A401NRX5</accession>
<evidence type="ECO:0000256" key="2">
    <source>
        <dbReference type="ARBA" id="ARBA00022696"/>
    </source>
</evidence>
<keyword evidence="6" id="KW-1015">Disulfide bond</keyword>
<gene>
    <name evidence="10" type="ORF">scyTo_0007409</name>
</gene>
<dbReference type="PROSITE" id="PS50279">
    <property type="entry name" value="BPTI_KUNITZ_2"/>
    <property type="match status" value="3"/>
</dbReference>
<dbReference type="InterPro" id="IPR002223">
    <property type="entry name" value="Kunitz_BPTI"/>
</dbReference>